<dbReference type="SMART" id="SM00283">
    <property type="entry name" value="MA"/>
    <property type="match status" value="1"/>
</dbReference>
<dbReference type="AlphaFoldDB" id="A0A5S3YSX9"/>
<protein>
    <recommendedName>
        <fullName evidence="4">Methyl-accepting transducer domain-containing protein</fullName>
    </recommendedName>
</protein>
<dbReference type="GO" id="GO:0007165">
    <property type="term" value="P:signal transduction"/>
    <property type="evidence" value="ECO:0007669"/>
    <property type="project" value="UniProtKB-KW"/>
</dbReference>
<name>A0A5S3YSX9_9GAMM</name>
<dbReference type="OrthoDB" id="9795078at2"/>
<evidence type="ECO:0000259" key="4">
    <source>
        <dbReference type="PROSITE" id="PS50111"/>
    </source>
</evidence>
<comment type="subcellular location">
    <subcellularLocation>
        <location evidence="1">Membrane</location>
    </subcellularLocation>
</comment>
<evidence type="ECO:0000256" key="3">
    <source>
        <dbReference type="PROSITE-ProRule" id="PRU00284"/>
    </source>
</evidence>
<evidence type="ECO:0000256" key="1">
    <source>
        <dbReference type="ARBA" id="ARBA00004370"/>
    </source>
</evidence>
<accession>A0A5S3YSX9</accession>
<dbReference type="InterPro" id="IPR004089">
    <property type="entry name" value="MCPsignal_dom"/>
</dbReference>
<comment type="caution">
    <text evidence="5">The sequence shown here is derived from an EMBL/GenBank/DDBJ whole genome shotgun (WGS) entry which is preliminary data.</text>
</comment>
<dbReference type="SUPFAM" id="SSF58104">
    <property type="entry name" value="Methyl-accepting chemotaxis protein (MCP) signaling domain"/>
    <property type="match status" value="1"/>
</dbReference>
<dbReference type="Pfam" id="PF00015">
    <property type="entry name" value="MCPsignal"/>
    <property type="match status" value="1"/>
</dbReference>
<feature type="domain" description="Methyl-accepting transducer" evidence="4">
    <location>
        <begin position="1"/>
        <end position="139"/>
    </location>
</feature>
<gene>
    <name evidence="5" type="ORF">CWB73_13930</name>
</gene>
<organism evidence="5 6">
    <name type="scientific">Pseudoalteromonas phenolica</name>
    <dbReference type="NCBI Taxonomy" id="161398"/>
    <lineage>
        <taxon>Bacteria</taxon>
        <taxon>Pseudomonadati</taxon>
        <taxon>Pseudomonadota</taxon>
        <taxon>Gammaproteobacteria</taxon>
        <taxon>Alteromonadales</taxon>
        <taxon>Pseudoalteromonadaceae</taxon>
        <taxon>Pseudoalteromonas</taxon>
    </lineage>
</organism>
<dbReference type="PROSITE" id="PS50111">
    <property type="entry name" value="CHEMOTAXIS_TRANSDUC_2"/>
    <property type="match status" value="1"/>
</dbReference>
<dbReference type="PANTHER" id="PTHR32089">
    <property type="entry name" value="METHYL-ACCEPTING CHEMOTAXIS PROTEIN MCPB"/>
    <property type="match status" value="1"/>
</dbReference>
<evidence type="ECO:0000313" key="5">
    <source>
        <dbReference type="EMBL" id="TMP79389.1"/>
    </source>
</evidence>
<dbReference type="RefSeq" id="WP_138568193.1">
    <property type="nucleotide sequence ID" value="NZ_PNCM01000030.1"/>
</dbReference>
<proteinExistence type="predicted"/>
<dbReference type="Proteomes" id="UP000307362">
    <property type="component" value="Unassembled WGS sequence"/>
</dbReference>
<keyword evidence="2 3" id="KW-0807">Transducer</keyword>
<evidence type="ECO:0000256" key="2">
    <source>
        <dbReference type="ARBA" id="ARBA00023224"/>
    </source>
</evidence>
<reference evidence="6" key="2">
    <citation type="submission" date="2019-06" db="EMBL/GenBank/DDBJ databases">
        <title>Co-occurence of chitin degradation, pigmentation and bioactivity in marine Pseudoalteromonas.</title>
        <authorList>
            <person name="Sonnenschein E.C."/>
            <person name="Bech P.K."/>
        </authorList>
    </citation>
    <scope>NUCLEOTIDE SEQUENCE [LARGE SCALE GENOMIC DNA]</scope>
    <source>
        <strain evidence="6">S1189</strain>
    </source>
</reference>
<dbReference type="PANTHER" id="PTHR32089:SF112">
    <property type="entry name" value="LYSOZYME-LIKE PROTEIN-RELATED"/>
    <property type="match status" value="1"/>
</dbReference>
<reference evidence="5 6" key="1">
    <citation type="submission" date="2017-12" db="EMBL/GenBank/DDBJ databases">
        <authorList>
            <person name="Paulsen S."/>
            <person name="Gram L.K."/>
        </authorList>
    </citation>
    <scope>NUCLEOTIDE SEQUENCE [LARGE SCALE GENOMIC DNA]</scope>
    <source>
        <strain evidence="5 6">S1189</strain>
    </source>
</reference>
<dbReference type="GO" id="GO:0016020">
    <property type="term" value="C:membrane"/>
    <property type="evidence" value="ECO:0007669"/>
    <property type="project" value="UniProtKB-SubCell"/>
</dbReference>
<dbReference type="GO" id="GO:0006935">
    <property type="term" value="P:chemotaxis"/>
    <property type="evidence" value="ECO:0007669"/>
    <property type="project" value="UniProtKB-ARBA"/>
</dbReference>
<dbReference type="Gene3D" id="1.10.287.950">
    <property type="entry name" value="Methyl-accepting chemotaxis protein"/>
    <property type="match status" value="1"/>
</dbReference>
<sequence>MLNVSQTIENLEAETESVGSILDVIRGIADQTNLLALNAAIEAARAGEQGRGFADEVRSLASRTQQSTEEIQMMISKLQSEVKRSVDSMRANMQGVEQTAEKTAQTEQVLETISHSVGTIKDMSVQIASASEEQNVVSQ</sequence>
<dbReference type="EMBL" id="PNCM01000030">
    <property type="protein sequence ID" value="TMP79389.1"/>
    <property type="molecule type" value="Genomic_DNA"/>
</dbReference>
<evidence type="ECO:0000313" key="6">
    <source>
        <dbReference type="Proteomes" id="UP000307362"/>
    </source>
</evidence>